<evidence type="ECO:0000313" key="2">
    <source>
        <dbReference type="Proteomes" id="UP001139028"/>
    </source>
</evidence>
<dbReference type="AlphaFoldDB" id="A0A9X2J865"/>
<organism evidence="1 2">
    <name type="scientific">Microbulbifer okhotskensis</name>
    <dbReference type="NCBI Taxonomy" id="2926617"/>
    <lineage>
        <taxon>Bacteria</taxon>
        <taxon>Pseudomonadati</taxon>
        <taxon>Pseudomonadota</taxon>
        <taxon>Gammaproteobacteria</taxon>
        <taxon>Cellvibrionales</taxon>
        <taxon>Microbulbiferaceae</taxon>
        <taxon>Microbulbifer</taxon>
    </lineage>
</organism>
<proteinExistence type="predicted"/>
<comment type="caution">
    <text evidence="1">The sequence shown here is derived from an EMBL/GenBank/DDBJ whole genome shotgun (WGS) entry which is preliminary data.</text>
</comment>
<accession>A0A9X2J865</accession>
<evidence type="ECO:0000313" key="1">
    <source>
        <dbReference type="EMBL" id="MCO1336540.1"/>
    </source>
</evidence>
<dbReference type="RefSeq" id="WP_252472250.1">
    <property type="nucleotide sequence ID" value="NZ_JALBWM010000147.1"/>
</dbReference>
<reference evidence="1" key="1">
    <citation type="journal article" date="2022" name="Arch. Microbiol.">
        <title>Microbulbifer okhotskensis sp. nov., isolated from a deep bottom sediment of the Okhotsk Sea.</title>
        <authorList>
            <person name="Romanenko L."/>
            <person name="Kurilenko V."/>
            <person name="Otstavnykh N."/>
            <person name="Velansky P."/>
            <person name="Isaeva M."/>
            <person name="Mikhailov V."/>
        </authorList>
    </citation>
    <scope>NUCLEOTIDE SEQUENCE</scope>
    <source>
        <strain evidence="1">OS29</strain>
    </source>
</reference>
<gene>
    <name evidence="1" type="ORF">MO867_19600</name>
</gene>
<dbReference type="EMBL" id="JALBWM010000147">
    <property type="protein sequence ID" value="MCO1336540.1"/>
    <property type="molecule type" value="Genomic_DNA"/>
</dbReference>
<protein>
    <submittedName>
        <fullName evidence="1">Uncharacterized protein</fullName>
    </submittedName>
</protein>
<name>A0A9X2J865_9GAMM</name>
<keyword evidence="2" id="KW-1185">Reference proteome</keyword>
<dbReference type="Proteomes" id="UP001139028">
    <property type="component" value="Unassembled WGS sequence"/>
</dbReference>
<sequence>MKKFEQYVAIPNRKAPAPTMELEELAKEAKNSPDVKDVTLRKNTVTLLATPDAVDNLRRKLAGKVIIDSDQPIHPLS</sequence>